<proteinExistence type="predicted"/>
<organism evidence="1 2">
    <name type="scientific">Cajanus cajan</name>
    <name type="common">Pigeon pea</name>
    <name type="synonym">Cajanus indicus</name>
    <dbReference type="NCBI Taxonomy" id="3821"/>
    <lineage>
        <taxon>Eukaryota</taxon>
        <taxon>Viridiplantae</taxon>
        <taxon>Streptophyta</taxon>
        <taxon>Embryophyta</taxon>
        <taxon>Tracheophyta</taxon>
        <taxon>Spermatophyta</taxon>
        <taxon>Magnoliopsida</taxon>
        <taxon>eudicotyledons</taxon>
        <taxon>Gunneridae</taxon>
        <taxon>Pentapetalae</taxon>
        <taxon>rosids</taxon>
        <taxon>fabids</taxon>
        <taxon>Fabales</taxon>
        <taxon>Fabaceae</taxon>
        <taxon>Papilionoideae</taxon>
        <taxon>50 kb inversion clade</taxon>
        <taxon>NPAAA clade</taxon>
        <taxon>indigoferoid/millettioid clade</taxon>
        <taxon>Phaseoleae</taxon>
        <taxon>Cajanus</taxon>
    </lineage>
</organism>
<evidence type="ECO:0000313" key="2">
    <source>
        <dbReference type="Proteomes" id="UP000075243"/>
    </source>
</evidence>
<evidence type="ECO:0008006" key="3">
    <source>
        <dbReference type="Google" id="ProtNLM"/>
    </source>
</evidence>
<sequence>FWTFKPVCIAFNYTIPIMQIDETFLYDNYCGTLLITVIQDGNTRVLPLAFVIVEG</sequence>
<keyword evidence="2" id="KW-1185">Reference proteome</keyword>
<protein>
    <recommendedName>
        <fullName evidence="3">MULE transposase domain-containing protein</fullName>
    </recommendedName>
</protein>
<feature type="non-terminal residue" evidence="1">
    <location>
        <position position="1"/>
    </location>
</feature>
<reference evidence="1 2" key="1">
    <citation type="journal article" date="2012" name="Nat. Biotechnol.">
        <title>Draft genome sequence of pigeonpea (Cajanus cajan), an orphan legume crop of resource-poor farmers.</title>
        <authorList>
            <person name="Varshney R.K."/>
            <person name="Chen W."/>
            <person name="Li Y."/>
            <person name="Bharti A.K."/>
            <person name="Saxena R.K."/>
            <person name="Schlueter J.A."/>
            <person name="Donoghue M.T."/>
            <person name="Azam S."/>
            <person name="Fan G."/>
            <person name="Whaley A.M."/>
            <person name="Farmer A.D."/>
            <person name="Sheridan J."/>
            <person name="Iwata A."/>
            <person name="Tuteja R."/>
            <person name="Penmetsa R.V."/>
            <person name="Wu W."/>
            <person name="Upadhyaya H.D."/>
            <person name="Yang S.P."/>
            <person name="Shah T."/>
            <person name="Saxena K.B."/>
            <person name="Michael T."/>
            <person name="McCombie W.R."/>
            <person name="Yang B."/>
            <person name="Zhang G."/>
            <person name="Yang H."/>
            <person name="Wang J."/>
            <person name="Spillane C."/>
            <person name="Cook D.R."/>
            <person name="May G.D."/>
            <person name="Xu X."/>
            <person name="Jackson S.A."/>
        </authorList>
    </citation>
    <scope>NUCLEOTIDE SEQUENCE [LARGE SCALE GENOMIC DNA]</scope>
    <source>
        <strain evidence="2">cv. Asha</strain>
    </source>
</reference>
<accession>A0A151TDK9</accession>
<dbReference type="EMBL" id="CM003608">
    <property type="protein sequence ID" value="KYP65128.1"/>
    <property type="molecule type" value="Genomic_DNA"/>
</dbReference>
<dbReference type="Gramene" id="C.cajan_11033.t">
    <property type="protein sequence ID" value="C.cajan_11033.t.cds1"/>
    <property type="gene ID" value="C.cajan_11033"/>
</dbReference>
<dbReference type="AlphaFoldDB" id="A0A151TDK9"/>
<name>A0A151TDK9_CAJCA</name>
<evidence type="ECO:0000313" key="1">
    <source>
        <dbReference type="EMBL" id="KYP65128.1"/>
    </source>
</evidence>
<dbReference type="Proteomes" id="UP000075243">
    <property type="component" value="Chromosome 6"/>
</dbReference>
<gene>
    <name evidence="1" type="ORF">KK1_011357</name>
</gene>